<accession>A0A4Z0V7N6</accession>
<evidence type="ECO:0000313" key="2">
    <source>
        <dbReference type="EMBL" id="TGG39320.1"/>
    </source>
</evidence>
<dbReference type="Proteomes" id="UP000297635">
    <property type="component" value="Unassembled WGS sequence"/>
</dbReference>
<dbReference type="RefSeq" id="WP_135469774.1">
    <property type="nucleotide sequence ID" value="NZ_CASCNC010000017.1"/>
</dbReference>
<dbReference type="InterPro" id="IPR001279">
    <property type="entry name" value="Metallo-B-lactamas"/>
</dbReference>
<keyword evidence="2" id="KW-0378">Hydrolase</keyword>
<dbReference type="EMBL" id="SJSA01000001">
    <property type="protein sequence ID" value="TGG39320.1"/>
    <property type="molecule type" value="Genomic_DNA"/>
</dbReference>
<reference evidence="2 3" key="1">
    <citation type="submission" date="2019-02" db="EMBL/GenBank/DDBJ databases">
        <title>Isolation and identification of novel species under the genus Muribaculum.</title>
        <authorList>
            <person name="Miyake S."/>
            <person name="Ding Y."/>
            <person name="Low A."/>
            <person name="Soh M."/>
            <person name="Seedorf H."/>
        </authorList>
    </citation>
    <scope>NUCLEOTIDE SEQUENCE [LARGE SCALE GENOMIC DNA]</scope>
    <source>
        <strain evidence="2 3">TLL-A3</strain>
    </source>
</reference>
<dbReference type="GeneID" id="82148310"/>
<feature type="domain" description="Metallo-beta-lactamase" evidence="1">
    <location>
        <begin position="73"/>
        <end position="282"/>
    </location>
</feature>
<dbReference type="AlphaFoldDB" id="A0A4Z0V7N6"/>
<proteinExistence type="predicted"/>
<dbReference type="SMART" id="SM00849">
    <property type="entry name" value="Lactamase_B"/>
    <property type="match status" value="1"/>
</dbReference>
<comment type="caution">
    <text evidence="2">The sequence shown here is derived from an EMBL/GenBank/DDBJ whole genome shotgun (WGS) entry which is preliminary data.</text>
</comment>
<dbReference type="SUPFAM" id="SSF56281">
    <property type="entry name" value="Metallo-hydrolase/oxidoreductase"/>
    <property type="match status" value="1"/>
</dbReference>
<dbReference type="PANTHER" id="PTHR47619">
    <property type="entry name" value="METALLO-HYDROLASE YYCJ-RELATED"/>
    <property type="match status" value="1"/>
</dbReference>
<dbReference type="Pfam" id="PF12706">
    <property type="entry name" value="Lactamase_B_2"/>
    <property type="match status" value="1"/>
</dbReference>
<evidence type="ECO:0000313" key="3">
    <source>
        <dbReference type="Proteomes" id="UP000297635"/>
    </source>
</evidence>
<dbReference type="InterPro" id="IPR036866">
    <property type="entry name" value="RibonucZ/Hydroxyglut_hydro"/>
</dbReference>
<dbReference type="GO" id="GO:0016787">
    <property type="term" value="F:hydrolase activity"/>
    <property type="evidence" value="ECO:0007669"/>
    <property type="project" value="UniProtKB-KW"/>
</dbReference>
<dbReference type="InterPro" id="IPR052533">
    <property type="entry name" value="WalJ/YycJ-like"/>
</dbReference>
<dbReference type="PANTHER" id="PTHR47619:SF1">
    <property type="entry name" value="EXODEOXYRIBONUCLEASE WALJ"/>
    <property type="match status" value="1"/>
</dbReference>
<gene>
    <name evidence="2" type="ORF">EZ315_00810</name>
</gene>
<protein>
    <submittedName>
        <fullName evidence="2">MBL fold metallo-hydrolase</fullName>
    </submittedName>
</protein>
<keyword evidence="3" id="KW-1185">Reference proteome</keyword>
<organism evidence="2 3">
    <name type="scientific">Duncaniella freteri</name>
    <dbReference type="NCBI Taxonomy" id="2530391"/>
    <lineage>
        <taxon>Bacteria</taxon>
        <taxon>Pseudomonadati</taxon>
        <taxon>Bacteroidota</taxon>
        <taxon>Bacteroidia</taxon>
        <taxon>Bacteroidales</taxon>
        <taxon>Muribaculaceae</taxon>
        <taxon>Duncaniella</taxon>
    </lineage>
</organism>
<dbReference type="Gene3D" id="3.60.15.10">
    <property type="entry name" value="Ribonuclease Z/Hydroxyacylglutathione hydrolase-like"/>
    <property type="match status" value="1"/>
</dbReference>
<evidence type="ECO:0000259" key="1">
    <source>
        <dbReference type="SMART" id="SM00849"/>
    </source>
</evidence>
<name>A0A4Z0V7N6_9BACT</name>
<sequence>MRRKYSPPHHPQPGLFDGLDDFNERLDRGFEIIPPERMADIARSHAQKPEIDELPPLQASDRVFFMSFGSGSSGNCAYIGDRNSGFLVDAGIDAKKVTSTLQANGITMDRIQGIILTHDHHDHISQAYAILRANRHIRLYCTPRTFNGILRRHNVSRRIKDYHQPIYKEFTFKLGNFEVTPFEVLHDGADNAGFFITHTSGHTMAVATDLGCISPRVDFYMRQADSIVIEANYDPHMLATGSYPEYLKARIAADNGHLDNNVTAAFISEIISPRLRNLYLCHLSHDNNLPQIALHTIEEAISQRDDALILLQGLRLVALPRYAATPLYTL</sequence>